<dbReference type="PROSITE" id="PS00237">
    <property type="entry name" value="G_PROTEIN_RECEP_F1_1"/>
    <property type="match status" value="1"/>
</dbReference>
<dbReference type="InterPro" id="IPR000276">
    <property type="entry name" value="GPCR_Rhodpsn"/>
</dbReference>
<dbReference type="GO" id="GO:0005886">
    <property type="term" value="C:plasma membrane"/>
    <property type="evidence" value="ECO:0007669"/>
    <property type="project" value="UniProtKB-SubCell"/>
</dbReference>
<reference evidence="13" key="1">
    <citation type="submission" date="2021-12" db="EMBL/GenBank/DDBJ databases">
        <authorList>
            <person name="King R."/>
        </authorList>
    </citation>
    <scope>NUCLEOTIDE SEQUENCE</scope>
</reference>
<dbReference type="GO" id="GO:0030594">
    <property type="term" value="F:neurotransmitter receptor activity"/>
    <property type="evidence" value="ECO:0007669"/>
    <property type="project" value="TreeGrafter"/>
</dbReference>
<evidence type="ECO:0000256" key="7">
    <source>
        <dbReference type="ARBA" id="ARBA00023136"/>
    </source>
</evidence>
<proteinExistence type="inferred from homology"/>
<dbReference type="EMBL" id="OU963869">
    <property type="protein sequence ID" value="CAH0394701.1"/>
    <property type="molecule type" value="Genomic_DNA"/>
</dbReference>
<gene>
    <name evidence="13" type="ORF">BEMITA_LOCUS12968</name>
</gene>
<name>A0A9P0AHJ7_BEMTA</name>
<sequence length="107" mass="12136">MLDLSQGLYPLCAEGLGPNTLGSWVAHKRPRSWELGWLLCDIWISLDVCLCTASILSLCAISVDRYFAVTEPLNYSRRRRSKRLAACMILIVWLMAFTITCPPIFGW</sequence>
<keyword evidence="4 10" id="KW-0812">Transmembrane</keyword>
<dbReference type="AlphaFoldDB" id="A0A9P0AHJ7"/>
<dbReference type="PANTHER" id="PTHR24247">
    <property type="entry name" value="5-HYDROXYTRYPTAMINE RECEPTOR"/>
    <property type="match status" value="1"/>
</dbReference>
<keyword evidence="7 11" id="KW-0472">Membrane</keyword>
<evidence type="ECO:0000256" key="9">
    <source>
        <dbReference type="ARBA" id="ARBA00023224"/>
    </source>
</evidence>
<accession>A0A9P0AHJ7</accession>
<keyword evidence="9 10" id="KW-0807">Transducer</keyword>
<evidence type="ECO:0000256" key="8">
    <source>
        <dbReference type="ARBA" id="ARBA00023170"/>
    </source>
</evidence>
<keyword evidence="3" id="KW-1003">Cell membrane</keyword>
<feature type="domain" description="G-protein coupled receptors family 1 profile" evidence="12">
    <location>
        <begin position="1"/>
        <end position="107"/>
    </location>
</feature>
<dbReference type="PANTHER" id="PTHR24247:SF257">
    <property type="entry name" value="OCTOPAMINE RECEPTOR OAMB"/>
    <property type="match status" value="1"/>
</dbReference>
<dbReference type="GO" id="GO:0030425">
    <property type="term" value="C:dendrite"/>
    <property type="evidence" value="ECO:0007669"/>
    <property type="project" value="TreeGrafter"/>
</dbReference>
<evidence type="ECO:0000256" key="10">
    <source>
        <dbReference type="RuleBase" id="RU000688"/>
    </source>
</evidence>
<feature type="transmembrane region" description="Helical" evidence="11">
    <location>
        <begin position="84"/>
        <end position="105"/>
    </location>
</feature>
<dbReference type="GO" id="GO:0007187">
    <property type="term" value="P:G protein-coupled receptor signaling pathway, coupled to cyclic nucleotide second messenger"/>
    <property type="evidence" value="ECO:0007669"/>
    <property type="project" value="TreeGrafter"/>
</dbReference>
<evidence type="ECO:0000256" key="3">
    <source>
        <dbReference type="ARBA" id="ARBA00022475"/>
    </source>
</evidence>
<keyword evidence="5 11" id="KW-1133">Transmembrane helix</keyword>
<organism evidence="13 14">
    <name type="scientific">Bemisia tabaci</name>
    <name type="common">Sweetpotato whitefly</name>
    <name type="synonym">Aleurodes tabaci</name>
    <dbReference type="NCBI Taxonomy" id="7038"/>
    <lineage>
        <taxon>Eukaryota</taxon>
        <taxon>Metazoa</taxon>
        <taxon>Ecdysozoa</taxon>
        <taxon>Arthropoda</taxon>
        <taxon>Hexapoda</taxon>
        <taxon>Insecta</taxon>
        <taxon>Pterygota</taxon>
        <taxon>Neoptera</taxon>
        <taxon>Paraneoptera</taxon>
        <taxon>Hemiptera</taxon>
        <taxon>Sternorrhyncha</taxon>
        <taxon>Aleyrodoidea</taxon>
        <taxon>Aleyrodidae</taxon>
        <taxon>Aleyrodinae</taxon>
        <taxon>Bemisia</taxon>
    </lineage>
</organism>
<dbReference type="SUPFAM" id="SSF81321">
    <property type="entry name" value="Family A G protein-coupled receptor-like"/>
    <property type="match status" value="1"/>
</dbReference>
<dbReference type="Proteomes" id="UP001152759">
    <property type="component" value="Chromosome 8"/>
</dbReference>
<dbReference type="Gene3D" id="1.20.1070.10">
    <property type="entry name" value="Rhodopsin 7-helix transmembrane proteins"/>
    <property type="match status" value="1"/>
</dbReference>
<dbReference type="GO" id="GO:0045202">
    <property type="term" value="C:synapse"/>
    <property type="evidence" value="ECO:0007669"/>
    <property type="project" value="GOC"/>
</dbReference>
<dbReference type="PRINTS" id="PR00237">
    <property type="entry name" value="GPCRRHODOPSN"/>
</dbReference>
<keyword evidence="6 10" id="KW-0297">G-protein coupled receptor</keyword>
<evidence type="ECO:0000256" key="5">
    <source>
        <dbReference type="ARBA" id="ARBA00022989"/>
    </source>
</evidence>
<feature type="transmembrane region" description="Helical" evidence="11">
    <location>
        <begin position="42"/>
        <end position="63"/>
    </location>
</feature>
<dbReference type="GO" id="GO:0004993">
    <property type="term" value="F:G protein-coupled serotonin receptor activity"/>
    <property type="evidence" value="ECO:0007669"/>
    <property type="project" value="TreeGrafter"/>
</dbReference>
<keyword evidence="8 10" id="KW-0675">Receptor</keyword>
<dbReference type="PROSITE" id="PS50262">
    <property type="entry name" value="G_PROTEIN_RECEP_F1_2"/>
    <property type="match status" value="1"/>
</dbReference>
<evidence type="ECO:0000256" key="2">
    <source>
        <dbReference type="ARBA" id="ARBA00010663"/>
    </source>
</evidence>
<evidence type="ECO:0000256" key="6">
    <source>
        <dbReference type="ARBA" id="ARBA00023040"/>
    </source>
</evidence>
<dbReference type="InterPro" id="IPR017452">
    <property type="entry name" value="GPCR_Rhodpsn_7TM"/>
</dbReference>
<evidence type="ECO:0000256" key="4">
    <source>
        <dbReference type="ARBA" id="ARBA00022692"/>
    </source>
</evidence>
<dbReference type="Pfam" id="PF00001">
    <property type="entry name" value="7tm_1"/>
    <property type="match status" value="1"/>
</dbReference>
<dbReference type="GO" id="GO:0004989">
    <property type="term" value="F:octopamine receptor activity"/>
    <property type="evidence" value="ECO:0007669"/>
    <property type="project" value="TreeGrafter"/>
</dbReference>
<dbReference type="GO" id="GO:0007268">
    <property type="term" value="P:chemical synaptic transmission"/>
    <property type="evidence" value="ECO:0007669"/>
    <property type="project" value="TreeGrafter"/>
</dbReference>
<evidence type="ECO:0000256" key="1">
    <source>
        <dbReference type="ARBA" id="ARBA00004651"/>
    </source>
</evidence>
<evidence type="ECO:0000313" key="14">
    <source>
        <dbReference type="Proteomes" id="UP001152759"/>
    </source>
</evidence>
<evidence type="ECO:0000259" key="12">
    <source>
        <dbReference type="PROSITE" id="PS50262"/>
    </source>
</evidence>
<protein>
    <recommendedName>
        <fullName evidence="12">G-protein coupled receptors family 1 profile domain-containing protein</fullName>
    </recommendedName>
</protein>
<comment type="similarity">
    <text evidence="2 10">Belongs to the G-protein coupled receptor 1 family.</text>
</comment>
<comment type="subcellular location">
    <subcellularLocation>
        <location evidence="1">Cell membrane</location>
        <topology evidence="1">Multi-pass membrane protein</topology>
    </subcellularLocation>
</comment>
<evidence type="ECO:0000313" key="13">
    <source>
        <dbReference type="EMBL" id="CAH0394701.1"/>
    </source>
</evidence>
<evidence type="ECO:0000256" key="11">
    <source>
        <dbReference type="SAM" id="Phobius"/>
    </source>
</evidence>
<keyword evidence="14" id="KW-1185">Reference proteome</keyword>